<keyword evidence="2" id="KW-1185">Reference proteome</keyword>
<dbReference type="SUPFAM" id="SSF52266">
    <property type="entry name" value="SGNH hydrolase"/>
    <property type="match status" value="1"/>
</dbReference>
<dbReference type="InterPro" id="IPR036514">
    <property type="entry name" value="SGNH_hydro_sf"/>
</dbReference>
<proteinExistence type="predicted"/>
<evidence type="ECO:0000313" key="1">
    <source>
        <dbReference type="EMBL" id="KAK3255064.1"/>
    </source>
</evidence>
<dbReference type="Gene3D" id="3.40.50.1110">
    <property type="entry name" value="SGNH hydrolase"/>
    <property type="match status" value="1"/>
</dbReference>
<sequence length="173" mass="20558">MIYEALNRFLKHIPPYCDVIVVLHSALWDVLRYQEHFKRNQDEDAWIAEYQHNLTSYLEGLQTILERHYGSSSRRIMRSVVVKTTPLVDNRDIARPLHKLNQLKRGMAHEYKIFDAALDFKKVENVDAAYLKDHLHQNREGSLRMFQSFLKYIKEHRLISRNSHCKGPEVKGR</sequence>
<accession>A0AAE0KNV4</accession>
<gene>
    <name evidence="1" type="ORF">CYMTET_35691</name>
</gene>
<name>A0AAE0KNV4_9CHLO</name>
<protein>
    <submittedName>
        <fullName evidence="1">Uncharacterized protein</fullName>
    </submittedName>
</protein>
<organism evidence="1 2">
    <name type="scientific">Cymbomonas tetramitiformis</name>
    <dbReference type="NCBI Taxonomy" id="36881"/>
    <lineage>
        <taxon>Eukaryota</taxon>
        <taxon>Viridiplantae</taxon>
        <taxon>Chlorophyta</taxon>
        <taxon>Pyramimonadophyceae</taxon>
        <taxon>Pyramimonadales</taxon>
        <taxon>Pyramimonadaceae</taxon>
        <taxon>Cymbomonas</taxon>
    </lineage>
</organism>
<evidence type="ECO:0000313" key="2">
    <source>
        <dbReference type="Proteomes" id="UP001190700"/>
    </source>
</evidence>
<comment type="caution">
    <text evidence="1">The sequence shown here is derived from an EMBL/GenBank/DDBJ whole genome shotgun (WGS) entry which is preliminary data.</text>
</comment>
<dbReference type="Proteomes" id="UP001190700">
    <property type="component" value="Unassembled WGS sequence"/>
</dbReference>
<dbReference type="EMBL" id="LGRX02022861">
    <property type="protein sequence ID" value="KAK3255064.1"/>
    <property type="molecule type" value="Genomic_DNA"/>
</dbReference>
<dbReference type="AlphaFoldDB" id="A0AAE0KNV4"/>
<reference evidence="1 2" key="1">
    <citation type="journal article" date="2015" name="Genome Biol. Evol.">
        <title>Comparative Genomics of a Bacterivorous Green Alga Reveals Evolutionary Causalities and Consequences of Phago-Mixotrophic Mode of Nutrition.</title>
        <authorList>
            <person name="Burns J.A."/>
            <person name="Paasch A."/>
            <person name="Narechania A."/>
            <person name="Kim E."/>
        </authorList>
    </citation>
    <scope>NUCLEOTIDE SEQUENCE [LARGE SCALE GENOMIC DNA]</scope>
    <source>
        <strain evidence="1 2">PLY_AMNH</strain>
    </source>
</reference>